<organism evidence="2 3">
    <name type="scientific">Azomonas agilis</name>
    <dbReference type="NCBI Taxonomy" id="116849"/>
    <lineage>
        <taxon>Bacteria</taxon>
        <taxon>Pseudomonadati</taxon>
        <taxon>Pseudomonadota</taxon>
        <taxon>Gammaproteobacteria</taxon>
        <taxon>Pseudomonadales</taxon>
        <taxon>Pseudomonadaceae</taxon>
        <taxon>Azomonas</taxon>
    </lineage>
</organism>
<keyword evidence="3" id="KW-1185">Reference proteome</keyword>
<keyword evidence="1" id="KW-0732">Signal</keyword>
<feature type="chain" id="PRO_5021890265" description="DUF192 domain-containing protein" evidence="1">
    <location>
        <begin position="21"/>
        <end position="146"/>
    </location>
</feature>
<dbReference type="PANTHER" id="PTHR37953">
    <property type="entry name" value="UPF0127 PROTEIN MJ1496"/>
    <property type="match status" value="1"/>
</dbReference>
<gene>
    <name evidence="2" type="ORF">LX59_02511</name>
</gene>
<name>A0A562I0W3_9GAMM</name>
<dbReference type="RefSeq" id="WP_144572292.1">
    <property type="nucleotide sequence ID" value="NZ_VLKG01000010.1"/>
</dbReference>
<dbReference type="Proteomes" id="UP000319627">
    <property type="component" value="Unassembled WGS sequence"/>
</dbReference>
<evidence type="ECO:0008006" key="4">
    <source>
        <dbReference type="Google" id="ProtNLM"/>
    </source>
</evidence>
<dbReference type="Pfam" id="PF02643">
    <property type="entry name" value="DUF192"/>
    <property type="match status" value="1"/>
</dbReference>
<comment type="caution">
    <text evidence="2">The sequence shown here is derived from an EMBL/GenBank/DDBJ whole genome shotgun (WGS) entry which is preliminary data.</text>
</comment>
<feature type="signal peptide" evidence="1">
    <location>
        <begin position="1"/>
        <end position="20"/>
    </location>
</feature>
<dbReference type="PANTHER" id="PTHR37953:SF1">
    <property type="entry name" value="UPF0127 PROTEIN MJ1496"/>
    <property type="match status" value="1"/>
</dbReference>
<evidence type="ECO:0000313" key="2">
    <source>
        <dbReference type="EMBL" id="TWH64308.1"/>
    </source>
</evidence>
<reference evidence="2 3" key="1">
    <citation type="submission" date="2019-07" db="EMBL/GenBank/DDBJ databases">
        <title>Genomic Encyclopedia of Type Strains, Phase I: the one thousand microbial genomes (KMG-I) project.</title>
        <authorList>
            <person name="Kyrpides N."/>
        </authorList>
    </citation>
    <scope>NUCLEOTIDE SEQUENCE [LARGE SCALE GENOMIC DNA]</scope>
    <source>
        <strain evidence="2 3">DSM 375</strain>
    </source>
</reference>
<protein>
    <recommendedName>
        <fullName evidence="4">DUF192 domain-containing protein</fullName>
    </recommendedName>
</protein>
<accession>A0A562I0W3</accession>
<proteinExistence type="predicted"/>
<sequence length="146" mass="16079">MRLVLLAGLLGLGLLGQVGAQEPDGIALRLGTQVLQVEVADTPETQRRGLMERTELPESGGMLFVFDQLSRRCLWMKNTPLPLSAAFMDDQGRILNLVDLEPQDLTPHCSRLPARFALEVNQGWFQRHGIQPGALIEGLPLTPSKN</sequence>
<dbReference type="AlphaFoldDB" id="A0A562I0W3"/>
<dbReference type="InterPro" id="IPR003795">
    <property type="entry name" value="DUF192"/>
</dbReference>
<evidence type="ECO:0000313" key="3">
    <source>
        <dbReference type="Proteomes" id="UP000319627"/>
    </source>
</evidence>
<dbReference type="Gene3D" id="2.60.120.1140">
    <property type="entry name" value="Protein of unknown function DUF192"/>
    <property type="match status" value="1"/>
</dbReference>
<dbReference type="EMBL" id="VLKG01000010">
    <property type="protein sequence ID" value="TWH64308.1"/>
    <property type="molecule type" value="Genomic_DNA"/>
</dbReference>
<evidence type="ECO:0000256" key="1">
    <source>
        <dbReference type="SAM" id="SignalP"/>
    </source>
</evidence>
<dbReference type="OrthoDB" id="5526466at2"/>
<dbReference type="InterPro" id="IPR038695">
    <property type="entry name" value="Saro_0823-like_sf"/>
</dbReference>